<keyword evidence="2" id="KW-0472">Membrane</keyword>
<accession>A0A974WK61</accession>
<keyword evidence="4" id="KW-1185">Reference proteome</keyword>
<dbReference type="AlphaFoldDB" id="A0A974WK61"/>
<feature type="transmembrane region" description="Helical" evidence="2">
    <location>
        <begin position="6"/>
        <end position="26"/>
    </location>
</feature>
<dbReference type="EMBL" id="CP070608">
    <property type="protein sequence ID" value="QSE97655.1"/>
    <property type="molecule type" value="Genomic_DNA"/>
</dbReference>
<evidence type="ECO:0000313" key="3">
    <source>
        <dbReference type="EMBL" id="QSE97655.1"/>
    </source>
</evidence>
<keyword evidence="2" id="KW-1133">Transmembrane helix</keyword>
<evidence type="ECO:0000313" key="4">
    <source>
        <dbReference type="Proteomes" id="UP000662783"/>
    </source>
</evidence>
<keyword evidence="2" id="KW-0812">Transmembrane</keyword>
<evidence type="ECO:0000256" key="2">
    <source>
        <dbReference type="SAM" id="Phobius"/>
    </source>
</evidence>
<proteinExistence type="predicted"/>
<gene>
    <name evidence="3" type="ORF">JR347_00785</name>
</gene>
<protein>
    <submittedName>
        <fullName evidence="3">Periplasmic heavy metal sensor</fullName>
    </submittedName>
</protein>
<keyword evidence="1" id="KW-0175">Coiled coil</keyword>
<dbReference type="Proteomes" id="UP000662783">
    <property type="component" value="Chromosome"/>
</dbReference>
<dbReference type="RefSeq" id="WP_205722164.1">
    <property type="nucleotide sequence ID" value="NZ_CP070608.1"/>
</dbReference>
<sequence>MKQNKFLVAIIGILIIINLTTLAFLWNIKKGFDGDGPGKHRHEMYFERKLGLDEVQSKKFEESRRRHFEKMNSLKKEIRKLRNDLSSLIKEQSESEAKDIIQKIGEKHAEMELANFNHFNELRSYCTPKQQQMFDSIMNKVTSHPRRRDHRPH</sequence>
<feature type="coiled-coil region" evidence="1">
    <location>
        <begin position="64"/>
        <end position="98"/>
    </location>
</feature>
<name>A0A974WK61_9BACT</name>
<reference evidence="3" key="1">
    <citation type="submission" date="2021-02" db="EMBL/GenBank/DDBJ databases">
        <title>Fulvivirga sp. S481 isolated from sea water.</title>
        <authorList>
            <person name="Bae S.S."/>
            <person name="Baek K."/>
        </authorList>
    </citation>
    <scope>NUCLEOTIDE SEQUENCE</scope>
    <source>
        <strain evidence="3">S481</strain>
    </source>
</reference>
<dbReference type="Gene3D" id="1.20.120.1490">
    <property type="match status" value="1"/>
</dbReference>
<dbReference type="KEGG" id="fuv:JR347_00785"/>
<organism evidence="3 4">
    <name type="scientific">Fulvivirga lutea</name>
    <dbReference type="NCBI Taxonomy" id="2810512"/>
    <lineage>
        <taxon>Bacteria</taxon>
        <taxon>Pseudomonadati</taxon>
        <taxon>Bacteroidota</taxon>
        <taxon>Cytophagia</taxon>
        <taxon>Cytophagales</taxon>
        <taxon>Fulvivirgaceae</taxon>
        <taxon>Fulvivirga</taxon>
    </lineage>
</organism>
<evidence type="ECO:0000256" key="1">
    <source>
        <dbReference type="SAM" id="Coils"/>
    </source>
</evidence>